<comment type="caution">
    <text evidence="3">The sequence shown here is derived from an EMBL/GenBank/DDBJ whole genome shotgun (WGS) entry which is preliminary data.</text>
</comment>
<dbReference type="InterPro" id="IPR013424">
    <property type="entry name" value="Ice-binding_C"/>
</dbReference>
<dbReference type="Pfam" id="PF07589">
    <property type="entry name" value="PEP-CTERM"/>
    <property type="match status" value="1"/>
</dbReference>
<accession>A0A5C5W9I5</accession>
<sequence length="179" mass="18620" precursor="true">MNVLRNAVTCCLLACLGVAHSAGADVLLLIDVTDPSAVTIQSTDGLVLNTVGNGSPVDLADFFTADTGFNEATMSGDLSRFSNGELFTVYRNTSTTLQLFSGAGFNLGEFTAGQLAFNGTGTLDLSALPLPGPGATGDINGFRDLLGTWQVVPEPVPEPSSLALLALGGLMLLRRRKDR</sequence>
<organism evidence="3 4">
    <name type="scientific">Botrimarina hoheduenensis</name>
    <dbReference type="NCBI Taxonomy" id="2528000"/>
    <lineage>
        <taxon>Bacteria</taxon>
        <taxon>Pseudomonadati</taxon>
        <taxon>Planctomycetota</taxon>
        <taxon>Planctomycetia</taxon>
        <taxon>Pirellulales</taxon>
        <taxon>Lacipirellulaceae</taxon>
        <taxon>Botrimarina</taxon>
    </lineage>
</organism>
<dbReference type="AlphaFoldDB" id="A0A5C5W9I5"/>
<feature type="domain" description="Ice-binding protein C-terminal" evidence="2">
    <location>
        <begin position="155"/>
        <end position="177"/>
    </location>
</feature>
<name>A0A5C5W9I5_9BACT</name>
<feature type="signal peptide" evidence="1">
    <location>
        <begin position="1"/>
        <end position="24"/>
    </location>
</feature>
<evidence type="ECO:0000313" key="3">
    <source>
        <dbReference type="EMBL" id="TWT46855.1"/>
    </source>
</evidence>
<dbReference type="NCBIfam" id="TIGR02595">
    <property type="entry name" value="PEP_CTERM"/>
    <property type="match status" value="1"/>
</dbReference>
<dbReference type="EMBL" id="SJPH01000003">
    <property type="protein sequence ID" value="TWT46855.1"/>
    <property type="molecule type" value="Genomic_DNA"/>
</dbReference>
<gene>
    <name evidence="3" type="ORF">Pla111_19570</name>
</gene>
<reference evidence="3 4" key="1">
    <citation type="submission" date="2019-02" db="EMBL/GenBank/DDBJ databases">
        <title>Deep-cultivation of Planctomycetes and their phenomic and genomic characterization uncovers novel biology.</title>
        <authorList>
            <person name="Wiegand S."/>
            <person name="Jogler M."/>
            <person name="Boedeker C."/>
            <person name="Pinto D."/>
            <person name="Vollmers J."/>
            <person name="Rivas-Marin E."/>
            <person name="Kohn T."/>
            <person name="Peeters S.H."/>
            <person name="Heuer A."/>
            <person name="Rast P."/>
            <person name="Oberbeckmann S."/>
            <person name="Bunk B."/>
            <person name="Jeske O."/>
            <person name="Meyerdierks A."/>
            <person name="Storesund J.E."/>
            <person name="Kallscheuer N."/>
            <person name="Luecker S."/>
            <person name="Lage O.M."/>
            <person name="Pohl T."/>
            <person name="Merkel B.J."/>
            <person name="Hornburger P."/>
            <person name="Mueller R.-W."/>
            <person name="Bruemmer F."/>
            <person name="Labrenz M."/>
            <person name="Spormann A.M."/>
            <person name="Op Den Camp H."/>
            <person name="Overmann J."/>
            <person name="Amann R."/>
            <person name="Jetten M.S.M."/>
            <person name="Mascher T."/>
            <person name="Medema M.H."/>
            <person name="Devos D.P."/>
            <person name="Kaster A.-K."/>
            <person name="Ovreas L."/>
            <person name="Rohde M."/>
            <person name="Galperin M.Y."/>
            <person name="Jogler C."/>
        </authorList>
    </citation>
    <scope>NUCLEOTIDE SEQUENCE [LARGE SCALE GENOMIC DNA]</scope>
    <source>
        <strain evidence="3 4">Pla111</strain>
    </source>
</reference>
<proteinExistence type="predicted"/>
<protein>
    <recommendedName>
        <fullName evidence="2">Ice-binding protein C-terminal domain-containing protein</fullName>
    </recommendedName>
</protein>
<evidence type="ECO:0000313" key="4">
    <source>
        <dbReference type="Proteomes" id="UP000318995"/>
    </source>
</evidence>
<evidence type="ECO:0000256" key="1">
    <source>
        <dbReference type="SAM" id="SignalP"/>
    </source>
</evidence>
<dbReference type="RefSeq" id="WP_197524900.1">
    <property type="nucleotide sequence ID" value="NZ_SJPH01000003.1"/>
</dbReference>
<keyword evidence="1" id="KW-0732">Signal</keyword>
<dbReference type="Proteomes" id="UP000318995">
    <property type="component" value="Unassembled WGS sequence"/>
</dbReference>
<evidence type="ECO:0000259" key="2">
    <source>
        <dbReference type="Pfam" id="PF07589"/>
    </source>
</evidence>
<feature type="chain" id="PRO_5022875737" description="Ice-binding protein C-terminal domain-containing protein" evidence="1">
    <location>
        <begin position="25"/>
        <end position="179"/>
    </location>
</feature>
<keyword evidence="4" id="KW-1185">Reference proteome</keyword>